<organism evidence="2 3">
    <name type="scientific">Virgibacillus litoralis</name>
    <dbReference type="NCBI Taxonomy" id="578221"/>
    <lineage>
        <taxon>Bacteria</taxon>
        <taxon>Bacillati</taxon>
        <taxon>Bacillota</taxon>
        <taxon>Bacilli</taxon>
        <taxon>Bacillales</taxon>
        <taxon>Bacillaceae</taxon>
        <taxon>Virgibacillus</taxon>
    </lineage>
</organism>
<sequence>MCPLTDNNENNNGNGNNFADILQFIGQWFVSTGDIITFAGQAIALEQDRQDKIQEEQDKQQQEFQQQQMQQQIEQMQQQIKILQENIKK</sequence>
<gene>
    <name evidence="2" type="ORF">J2Z82_002012</name>
</gene>
<dbReference type="RefSeq" id="WP_209480607.1">
    <property type="nucleotide sequence ID" value="NZ_JAGGKK010000009.1"/>
</dbReference>
<keyword evidence="3" id="KW-1185">Reference proteome</keyword>
<accession>A0ABS4HDT1</accession>
<dbReference type="Proteomes" id="UP001519328">
    <property type="component" value="Unassembled WGS sequence"/>
</dbReference>
<comment type="caution">
    <text evidence="2">The sequence shown here is derived from an EMBL/GenBank/DDBJ whole genome shotgun (WGS) entry which is preliminary data.</text>
</comment>
<protein>
    <submittedName>
        <fullName evidence="2">TolA-binding protein</fullName>
    </submittedName>
</protein>
<dbReference type="EMBL" id="JAGGKK010000009">
    <property type="protein sequence ID" value="MBP1949075.1"/>
    <property type="molecule type" value="Genomic_DNA"/>
</dbReference>
<feature type="coiled-coil region" evidence="1">
    <location>
        <begin position="43"/>
        <end position="86"/>
    </location>
</feature>
<reference evidence="2 3" key="1">
    <citation type="submission" date="2021-03" db="EMBL/GenBank/DDBJ databases">
        <title>Genomic Encyclopedia of Type Strains, Phase IV (KMG-IV): sequencing the most valuable type-strain genomes for metagenomic binning, comparative biology and taxonomic classification.</title>
        <authorList>
            <person name="Goeker M."/>
        </authorList>
    </citation>
    <scope>NUCLEOTIDE SEQUENCE [LARGE SCALE GENOMIC DNA]</scope>
    <source>
        <strain evidence="2 3">DSM 21085</strain>
    </source>
</reference>
<evidence type="ECO:0000256" key="1">
    <source>
        <dbReference type="SAM" id="Coils"/>
    </source>
</evidence>
<proteinExistence type="predicted"/>
<evidence type="ECO:0000313" key="3">
    <source>
        <dbReference type="Proteomes" id="UP001519328"/>
    </source>
</evidence>
<evidence type="ECO:0000313" key="2">
    <source>
        <dbReference type="EMBL" id="MBP1949075.1"/>
    </source>
</evidence>
<name>A0ABS4HDT1_9BACI</name>
<keyword evidence="1" id="KW-0175">Coiled coil</keyword>